<evidence type="ECO:0000256" key="2">
    <source>
        <dbReference type="ARBA" id="ARBA00022448"/>
    </source>
</evidence>
<dbReference type="EMBL" id="PKTG01000047">
    <property type="protein sequence ID" value="PLX18877.1"/>
    <property type="molecule type" value="Genomic_DNA"/>
</dbReference>
<feature type="transmembrane region" description="Helical" evidence="7">
    <location>
        <begin position="358"/>
        <end position="382"/>
    </location>
</feature>
<feature type="transmembrane region" description="Helical" evidence="7">
    <location>
        <begin position="394"/>
        <end position="412"/>
    </location>
</feature>
<dbReference type="GO" id="GO:0015297">
    <property type="term" value="F:antiporter activity"/>
    <property type="evidence" value="ECO:0007669"/>
    <property type="project" value="InterPro"/>
</dbReference>
<dbReference type="PANTHER" id="PTHR43549:SF3">
    <property type="entry name" value="MULTIDRUG RESISTANCE PROTEIN YPNP-RELATED"/>
    <property type="match status" value="1"/>
</dbReference>
<organism evidence="8 9">
    <name type="scientific">Muiribacterium halophilum</name>
    <dbReference type="NCBI Taxonomy" id="2053465"/>
    <lineage>
        <taxon>Bacteria</taxon>
        <taxon>Candidatus Muiribacteriota</taxon>
        <taxon>Candidatus Muiribacteriia</taxon>
        <taxon>Candidatus Muiribacteriales</taxon>
        <taxon>Candidatus Muiribacteriaceae</taxon>
        <taxon>Candidatus Muiribacterium</taxon>
    </lineage>
</organism>
<dbReference type="GO" id="GO:0042910">
    <property type="term" value="F:xenobiotic transmembrane transporter activity"/>
    <property type="evidence" value="ECO:0007669"/>
    <property type="project" value="InterPro"/>
</dbReference>
<feature type="transmembrane region" description="Helical" evidence="7">
    <location>
        <begin position="418"/>
        <end position="440"/>
    </location>
</feature>
<evidence type="ECO:0000256" key="3">
    <source>
        <dbReference type="ARBA" id="ARBA00022475"/>
    </source>
</evidence>
<evidence type="ECO:0000256" key="5">
    <source>
        <dbReference type="ARBA" id="ARBA00022989"/>
    </source>
</evidence>
<feature type="transmembrane region" description="Helical" evidence="7">
    <location>
        <begin position="137"/>
        <end position="155"/>
    </location>
</feature>
<feature type="transmembrane region" description="Helical" evidence="7">
    <location>
        <begin position="55"/>
        <end position="83"/>
    </location>
</feature>
<feature type="transmembrane region" description="Helical" evidence="7">
    <location>
        <begin position="167"/>
        <end position="190"/>
    </location>
</feature>
<accession>A0A2N5ZJJ0</accession>
<evidence type="ECO:0000313" key="9">
    <source>
        <dbReference type="Proteomes" id="UP000234857"/>
    </source>
</evidence>
<dbReference type="GO" id="GO:0005886">
    <property type="term" value="C:plasma membrane"/>
    <property type="evidence" value="ECO:0007669"/>
    <property type="project" value="UniProtKB-SubCell"/>
</dbReference>
<feature type="transmembrane region" description="Helical" evidence="7">
    <location>
        <begin position="12"/>
        <end position="35"/>
    </location>
</feature>
<keyword evidence="6 7" id="KW-0472">Membrane</keyword>
<keyword evidence="5 7" id="KW-1133">Transmembrane helix</keyword>
<dbReference type="InterPro" id="IPR048279">
    <property type="entry name" value="MdtK-like"/>
</dbReference>
<feature type="transmembrane region" description="Helical" evidence="7">
    <location>
        <begin position="95"/>
        <end position="117"/>
    </location>
</feature>
<feature type="transmembrane region" description="Helical" evidence="7">
    <location>
        <begin position="319"/>
        <end position="338"/>
    </location>
</feature>
<name>A0A2N5ZJJ0_MUIH1</name>
<evidence type="ECO:0000256" key="6">
    <source>
        <dbReference type="ARBA" id="ARBA00023136"/>
    </source>
</evidence>
<keyword evidence="3" id="KW-1003">Cell membrane</keyword>
<proteinExistence type="predicted"/>
<dbReference type="NCBIfam" id="TIGR00797">
    <property type="entry name" value="matE"/>
    <property type="match status" value="1"/>
</dbReference>
<feature type="transmembrane region" description="Helical" evidence="7">
    <location>
        <begin position="196"/>
        <end position="218"/>
    </location>
</feature>
<evidence type="ECO:0000256" key="1">
    <source>
        <dbReference type="ARBA" id="ARBA00004651"/>
    </source>
</evidence>
<sequence>MAKAKLTEGSVFGTIIRLAFPMLFGMFSIVMYNLADTFFVGKLGKIELAAISFTFPVVSILASLAFGLGIGASSLVSTAIGSGDNSTVKRLTSDVLLLAVIIAVIFSIAGYFTIVPLFTLLGAKGKVLELVTQYMKIWYLGAGFVVIPMVGNNVIRATGDTKSPAIIMSVSGIVNVILDPLLIFGISIFPEMGIRGAALATVIARSTTCIVSLNILIFREKILCLKYKSLSVIIESWKKILYIGVPEAFTRIVMPLANGFITRMVAGYGTAAVAGFGVASRVEFFILLPIFDVGSVIAPFTGQNLGAGKLDRVKKAIHFSWIYSILCGISIYLFLFLFSDKIAAIFNPSQEVVDSASMYMRLVSPGYGFYGIVMVVAGVLNVFRRPLLASFMNLLQMIIIYLPLAYILSAYLGLKGIYLSRTFAFIVSSIVGIIFLTKVVNNAISIRDKEFNS</sequence>
<gene>
    <name evidence="8" type="ORF">C0601_03465</name>
</gene>
<reference evidence="8 9" key="1">
    <citation type="submission" date="2017-11" db="EMBL/GenBank/DDBJ databases">
        <title>Genome-resolved metagenomics identifies genetic mobility, metabolic interactions, and unexpected diversity in perchlorate-reducing communities.</title>
        <authorList>
            <person name="Barnum T.P."/>
            <person name="Figueroa I.A."/>
            <person name="Carlstrom C.I."/>
            <person name="Lucas L.N."/>
            <person name="Engelbrektson A.L."/>
            <person name="Coates J.D."/>
        </authorList>
    </citation>
    <scope>NUCLEOTIDE SEQUENCE [LARGE SCALE GENOMIC DNA]</scope>
    <source>
        <strain evidence="8">BM706</strain>
    </source>
</reference>
<keyword evidence="2" id="KW-0813">Transport</keyword>
<evidence type="ECO:0000313" key="8">
    <source>
        <dbReference type="EMBL" id="PLX18877.1"/>
    </source>
</evidence>
<protein>
    <submittedName>
        <fullName evidence="8">MATE family efflux transporter</fullName>
    </submittedName>
</protein>
<comment type="caution">
    <text evidence="8">The sequence shown here is derived from an EMBL/GenBank/DDBJ whole genome shotgun (WGS) entry which is preliminary data.</text>
</comment>
<dbReference type="PIRSF" id="PIRSF006603">
    <property type="entry name" value="DinF"/>
    <property type="match status" value="1"/>
</dbReference>
<dbReference type="Pfam" id="PF01554">
    <property type="entry name" value="MatE"/>
    <property type="match status" value="2"/>
</dbReference>
<dbReference type="Proteomes" id="UP000234857">
    <property type="component" value="Unassembled WGS sequence"/>
</dbReference>
<dbReference type="InterPro" id="IPR002528">
    <property type="entry name" value="MATE_fam"/>
</dbReference>
<evidence type="ECO:0000256" key="7">
    <source>
        <dbReference type="SAM" id="Phobius"/>
    </source>
</evidence>
<feature type="transmembrane region" description="Helical" evidence="7">
    <location>
        <begin position="284"/>
        <end position="307"/>
    </location>
</feature>
<dbReference type="InterPro" id="IPR052031">
    <property type="entry name" value="Membrane_Transporter-Flippase"/>
</dbReference>
<evidence type="ECO:0000256" key="4">
    <source>
        <dbReference type="ARBA" id="ARBA00022692"/>
    </source>
</evidence>
<comment type="subcellular location">
    <subcellularLocation>
        <location evidence="1">Cell membrane</location>
        <topology evidence="1">Multi-pass membrane protein</topology>
    </subcellularLocation>
</comment>
<feature type="transmembrane region" description="Helical" evidence="7">
    <location>
        <begin position="260"/>
        <end position="278"/>
    </location>
</feature>
<keyword evidence="4 7" id="KW-0812">Transmembrane</keyword>
<dbReference type="PANTHER" id="PTHR43549">
    <property type="entry name" value="MULTIDRUG RESISTANCE PROTEIN YPNP-RELATED"/>
    <property type="match status" value="1"/>
</dbReference>
<dbReference type="AlphaFoldDB" id="A0A2N5ZJJ0"/>